<keyword evidence="2" id="KW-0548">Nucleotidyltransferase</keyword>
<dbReference type="SUPFAM" id="SSF69572">
    <property type="entry name" value="Activating enzymes of the ubiquitin-like proteins"/>
    <property type="match status" value="1"/>
</dbReference>
<evidence type="ECO:0000313" key="2">
    <source>
        <dbReference type="EMBL" id="GAA5073170.1"/>
    </source>
</evidence>
<dbReference type="PANTHER" id="PTHR10953">
    <property type="entry name" value="UBIQUITIN-ACTIVATING ENZYME E1"/>
    <property type="match status" value="1"/>
</dbReference>
<dbReference type="Pfam" id="PF00581">
    <property type="entry name" value="Rhodanese"/>
    <property type="match status" value="1"/>
</dbReference>
<dbReference type="InterPro" id="IPR036873">
    <property type="entry name" value="Rhodanese-like_dom_sf"/>
</dbReference>
<dbReference type="NCBIfam" id="NF004281">
    <property type="entry name" value="PRK05690.1"/>
    <property type="match status" value="1"/>
</dbReference>
<dbReference type="InterPro" id="IPR045886">
    <property type="entry name" value="ThiF/MoeB/HesA"/>
</dbReference>
<dbReference type="Gene3D" id="3.40.50.720">
    <property type="entry name" value="NAD(P)-binding Rossmann-like Domain"/>
    <property type="match status" value="1"/>
</dbReference>
<evidence type="ECO:0000313" key="3">
    <source>
        <dbReference type="Proteomes" id="UP001501083"/>
    </source>
</evidence>
<dbReference type="InterPro" id="IPR000594">
    <property type="entry name" value="ThiF_NAD_FAD-bd"/>
</dbReference>
<dbReference type="Gene3D" id="3.40.250.10">
    <property type="entry name" value="Rhodanese-like domain"/>
    <property type="match status" value="1"/>
</dbReference>
<dbReference type="Proteomes" id="UP001501083">
    <property type="component" value="Unassembled WGS sequence"/>
</dbReference>
<proteinExistence type="predicted"/>
<comment type="caution">
    <text evidence="2">The sequence shown here is derived from an EMBL/GenBank/DDBJ whole genome shotgun (WGS) entry which is preliminary data.</text>
</comment>
<dbReference type="EMBL" id="BAABKY010000002">
    <property type="protein sequence ID" value="GAA5073170.1"/>
    <property type="molecule type" value="Genomic_DNA"/>
</dbReference>
<dbReference type="InterPro" id="IPR001763">
    <property type="entry name" value="Rhodanese-like_dom"/>
</dbReference>
<dbReference type="PANTHER" id="PTHR10953:SF102">
    <property type="entry name" value="ADENYLYLTRANSFERASE AND SULFURTRANSFERASE MOCS3"/>
    <property type="match status" value="1"/>
</dbReference>
<gene>
    <name evidence="2" type="primary">moeB</name>
    <name evidence="2" type="ORF">GCM10025759_14030</name>
</gene>
<protein>
    <submittedName>
        <fullName evidence="2">Molybdopterin-synthase adenylyltransferase MoeB</fullName>
    </submittedName>
</protein>
<dbReference type="SMART" id="SM00450">
    <property type="entry name" value="RHOD"/>
    <property type="match status" value="1"/>
</dbReference>
<dbReference type="InterPro" id="IPR035985">
    <property type="entry name" value="Ubiquitin-activating_enz"/>
</dbReference>
<dbReference type="CDD" id="cd00757">
    <property type="entry name" value="ThiF_MoeB_HesA_family"/>
    <property type="match status" value="1"/>
</dbReference>
<accession>A0ABP9LC99</accession>
<keyword evidence="3" id="KW-1185">Reference proteome</keyword>
<keyword evidence="2" id="KW-0808">Transferase</keyword>
<dbReference type="CDD" id="cd00158">
    <property type="entry name" value="RHOD"/>
    <property type="match status" value="1"/>
</dbReference>
<feature type="domain" description="Rhodanese" evidence="1">
    <location>
        <begin position="28"/>
        <end position="118"/>
    </location>
</feature>
<organism evidence="2 3">
    <name type="scientific">Lysobacter panacisoli</name>
    <dbReference type="NCBI Taxonomy" id="1255263"/>
    <lineage>
        <taxon>Bacteria</taxon>
        <taxon>Pseudomonadati</taxon>
        <taxon>Pseudomonadota</taxon>
        <taxon>Gammaproteobacteria</taxon>
        <taxon>Lysobacterales</taxon>
        <taxon>Lysobacteraceae</taxon>
        <taxon>Lysobacter</taxon>
    </lineage>
</organism>
<evidence type="ECO:0000259" key="1">
    <source>
        <dbReference type="PROSITE" id="PS50206"/>
    </source>
</evidence>
<dbReference type="GO" id="GO:0016779">
    <property type="term" value="F:nucleotidyltransferase activity"/>
    <property type="evidence" value="ECO:0007669"/>
    <property type="project" value="UniProtKB-KW"/>
</dbReference>
<reference evidence="3" key="1">
    <citation type="journal article" date="2019" name="Int. J. Syst. Evol. Microbiol.">
        <title>The Global Catalogue of Microorganisms (GCM) 10K type strain sequencing project: providing services to taxonomists for standard genome sequencing and annotation.</title>
        <authorList>
            <consortium name="The Broad Institute Genomics Platform"/>
            <consortium name="The Broad Institute Genome Sequencing Center for Infectious Disease"/>
            <person name="Wu L."/>
            <person name="Ma J."/>
        </authorList>
    </citation>
    <scope>NUCLEOTIDE SEQUENCE [LARGE SCALE GENOMIC DNA]</scope>
    <source>
        <strain evidence="3">JCM 19212</strain>
    </source>
</reference>
<dbReference type="SUPFAM" id="SSF52821">
    <property type="entry name" value="Rhodanese/Cell cycle control phosphatase"/>
    <property type="match status" value="1"/>
</dbReference>
<dbReference type="Pfam" id="PF00899">
    <property type="entry name" value="ThiF"/>
    <property type="match status" value="1"/>
</dbReference>
<name>A0ABP9LC99_9GAMM</name>
<dbReference type="PROSITE" id="PS50206">
    <property type="entry name" value="RHODANESE_3"/>
    <property type="match status" value="1"/>
</dbReference>
<sequence>MPEARAWRDNPGMDIIERIDPAEALRRQRDGAVMVDVREAHERATGLAEGAIGVAKAELEADPAVALPDRDAAVLLICQSGRRSLDAAQALLAAGYRRVASVEGGTTRWIAEGLPVTTPEGDFDFYDRYSRHLRLPEVGEAGQRRLQSARIAMVGAGGLGSPAAFYLAAAGIGTLVLADDDVVDRSNLQRQILHTEDRIGVPKVDSARIALSALNPTVRIETFAERITADNVERLIEGADVVIDGADNFPVRYLLNDACVKLGKPLVYGAVHRFEGQVSVFDAGRHRGHAPCYRCLFPEPPPPEAAPNCAEAGVLGVLPGVIGLLQATEAIKLILGTGEPLTGRLLHFDAMGMRFRETRLPADPDCPVCAAGRAFPGYIDYVRFCAA</sequence>
<dbReference type="NCBIfam" id="NF006444">
    <property type="entry name" value="PRK08762.1"/>
    <property type="match status" value="1"/>
</dbReference>